<dbReference type="InterPro" id="IPR001048">
    <property type="entry name" value="Asp/Glu/Uridylate_kinase"/>
</dbReference>
<dbReference type="EC" id="2.7.2.11" evidence="8"/>
<dbReference type="Gene3D" id="3.40.1160.10">
    <property type="entry name" value="Acetylglutamate kinase-like"/>
    <property type="match status" value="1"/>
</dbReference>
<dbReference type="InterPro" id="IPR019797">
    <property type="entry name" value="Glutamate_5-kinase_CS"/>
</dbReference>
<dbReference type="InterPro" id="IPR036974">
    <property type="entry name" value="PUA_sf"/>
</dbReference>
<dbReference type="InterPro" id="IPR001057">
    <property type="entry name" value="Glu/AcGlu_kinase"/>
</dbReference>
<sequence length="388" mass="39591">MSAGGGRATVVVKVGSSSVTRPEGGPDLGALAKLAGEVAALRQAGTDVVVVSSGAVATGRAVLGERPQPLLDSAAPSEGSGPRERSRDGRDVSLLQALAAIGQHRLLRAWDDALAGHGLVAAQVLLAPLDFGHRQQYLHARRTLAALLALGAVPVVNENDATADDEIRFGDNDRLAALVAHLVAADLLVLLTDTPGLFTADPRIDAEASLIAEVAEIDKALEAAAGGPGSAVGSGGMAAKLAAARIATWSGVPTVIAAAEEPGVLGAVVAGRPGVGTRFRARPRRLSARKLWIAFAVAPAGRLVVDEGAKEALVQREASLLPAGIVAVEGYFGADDAVEIAGRDGQVFAKGLSRHDAEALRRAAGRRSSELPPSVGEAVHRDDLVLLL</sequence>
<gene>
    <name evidence="8 11" type="primary">proB</name>
    <name evidence="11" type="ORF">ACFFRE_10710</name>
</gene>
<evidence type="ECO:0000313" key="12">
    <source>
        <dbReference type="Proteomes" id="UP001589788"/>
    </source>
</evidence>
<dbReference type="Pfam" id="PF00696">
    <property type="entry name" value="AA_kinase"/>
    <property type="match status" value="1"/>
</dbReference>
<evidence type="ECO:0000256" key="9">
    <source>
        <dbReference type="SAM" id="MobiDB-lite"/>
    </source>
</evidence>
<comment type="caution">
    <text evidence="8">Lacks conserved residue(s) required for the propagation of feature annotation.</text>
</comment>
<keyword evidence="2 8" id="KW-0028">Amino-acid biosynthesis</keyword>
<comment type="function">
    <text evidence="8">Catalyzes the transfer of a phosphate group to glutamate to form L-glutamate 5-phosphate.</text>
</comment>
<dbReference type="PANTHER" id="PTHR43654">
    <property type="entry name" value="GLUTAMATE 5-KINASE"/>
    <property type="match status" value="1"/>
</dbReference>
<feature type="region of interest" description="Disordered" evidence="9">
    <location>
        <begin position="67"/>
        <end position="89"/>
    </location>
</feature>
<evidence type="ECO:0000313" key="11">
    <source>
        <dbReference type="EMBL" id="MFC0082602.1"/>
    </source>
</evidence>
<name>A0ABV6C8N8_9ACTN</name>
<keyword evidence="7 8" id="KW-0067">ATP-binding</keyword>
<comment type="catalytic activity">
    <reaction evidence="8">
        <text>L-glutamate + ATP = L-glutamyl 5-phosphate + ADP</text>
        <dbReference type="Rhea" id="RHEA:14877"/>
        <dbReference type="ChEBI" id="CHEBI:29985"/>
        <dbReference type="ChEBI" id="CHEBI:30616"/>
        <dbReference type="ChEBI" id="CHEBI:58274"/>
        <dbReference type="ChEBI" id="CHEBI:456216"/>
        <dbReference type="EC" id="2.7.2.11"/>
    </reaction>
</comment>
<reference evidence="11 12" key="1">
    <citation type="submission" date="2024-09" db="EMBL/GenBank/DDBJ databases">
        <authorList>
            <person name="Sun Q."/>
            <person name="Mori K."/>
        </authorList>
    </citation>
    <scope>NUCLEOTIDE SEQUENCE [LARGE SCALE GENOMIC DNA]</scope>
    <source>
        <strain evidence="11 12">JCM 15389</strain>
    </source>
</reference>
<feature type="binding site" evidence="8">
    <location>
        <position position="53"/>
    </location>
    <ligand>
        <name>substrate</name>
    </ligand>
</feature>
<feature type="binding site" evidence="8">
    <location>
        <position position="160"/>
    </location>
    <ligand>
        <name>substrate</name>
    </ligand>
</feature>
<evidence type="ECO:0000256" key="1">
    <source>
        <dbReference type="ARBA" id="ARBA00022490"/>
    </source>
</evidence>
<keyword evidence="4 8" id="KW-0808">Transferase</keyword>
<dbReference type="PROSITE" id="PS50890">
    <property type="entry name" value="PUA"/>
    <property type="match status" value="1"/>
</dbReference>
<dbReference type="InterPro" id="IPR015947">
    <property type="entry name" value="PUA-like_sf"/>
</dbReference>
<dbReference type="PRINTS" id="PR00474">
    <property type="entry name" value="GLU5KINASE"/>
</dbReference>
<dbReference type="NCBIfam" id="TIGR01027">
    <property type="entry name" value="proB"/>
    <property type="match status" value="1"/>
</dbReference>
<feature type="binding site" evidence="8">
    <location>
        <position position="13"/>
    </location>
    <ligand>
        <name>ATP</name>
        <dbReference type="ChEBI" id="CHEBI:30616"/>
    </ligand>
</feature>
<feature type="binding site" evidence="8">
    <location>
        <position position="172"/>
    </location>
    <ligand>
        <name>substrate</name>
    </ligand>
</feature>
<dbReference type="Gene3D" id="2.30.130.10">
    <property type="entry name" value="PUA domain"/>
    <property type="match status" value="1"/>
</dbReference>
<keyword evidence="1 8" id="KW-0963">Cytoplasm</keyword>
<evidence type="ECO:0000256" key="2">
    <source>
        <dbReference type="ARBA" id="ARBA00022605"/>
    </source>
</evidence>
<comment type="pathway">
    <text evidence="8">Amino-acid biosynthesis; L-proline biosynthesis; L-glutamate 5-semialdehyde from L-glutamate: step 1/2.</text>
</comment>
<dbReference type="Pfam" id="PF01472">
    <property type="entry name" value="PUA"/>
    <property type="match status" value="1"/>
</dbReference>
<evidence type="ECO:0000259" key="10">
    <source>
        <dbReference type="SMART" id="SM00359"/>
    </source>
</evidence>
<dbReference type="PIRSF" id="PIRSF000729">
    <property type="entry name" value="GK"/>
    <property type="match status" value="1"/>
</dbReference>
<dbReference type="InterPro" id="IPR005715">
    <property type="entry name" value="Glu_5kinase/COase_Synthase"/>
</dbReference>
<dbReference type="InterPro" id="IPR002478">
    <property type="entry name" value="PUA"/>
</dbReference>
<feature type="binding site" evidence="8">
    <location>
        <begin position="192"/>
        <end position="193"/>
    </location>
    <ligand>
        <name>ATP</name>
        <dbReference type="ChEBI" id="CHEBI:30616"/>
    </ligand>
</feature>
<dbReference type="EMBL" id="JBHLYQ010000121">
    <property type="protein sequence ID" value="MFC0082602.1"/>
    <property type="molecule type" value="Genomic_DNA"/>
</dbReference>
<evidence type="ECO:0000256" key="7">
    <source>
        <dbReference type="ARBA" id="ARBA00022840"/>
    </source>
</evidence>
<dbReference type="GO" id="GO:0004349">
    <property type="term" value="F:glutamate 5-kinase activity"/>
    <property type="evidence" value="ECO:0007669"/>
    <property type="project" value="UniProtKB-EC"/>
</dbReference>
<keyword evidence="3 8" id="KW-0641">Proline biosynthesis</keyword>
<comment type="caution">
    <text evidence="11">The sequence shown here is derived from an EMBL/GenBank/DDBJ whole genome shotgun (WGS) entry which is preliminary data.</text>
</comment>
<dbReference type="PROSITE" id="PS00902">
    <property type="entry name" value="GLUTAMATE_5_KINASE"/>
    <property type="match status" value="1"/>
</dbReference>
<evidence type="ECO:0000256" key="5">
    <source>
        <dbReference type="ARBA" id="ARBA00022741"/>
    </source>
</evidence>
<protein>
    <recommendedName>
        <fullName evidence="8">Glutamate 5-kinase</fullName>
        <ecNumber evidence="8">2.7.2.11</ecNumber>
    </recommendedName>
    <alternativeName>
        <fullName evidence="8">Gamma-glutamyl kinase</fullName>
        <shortName evidence="8">GK</shortName>
    </alternativeName>
</protein>
<evidence type="ECO:0000256" key="8">
    <source>
        <dbReference type="HAMAP-Rule" id="MF_00456"/>
    </source>
</evidence>
<dbReference type="InterPro" id="IPR036393">
    <property type="entry name" value="AceGlu_kinase-like_sf"/>
</dbReference>
<keyword evidence="5 8" id="KW-0547">Nucleotide-binding</keyword>
<dbReference type="InterPro" id="IPR011529">
    <property type="entry name" value="Glu_5kinase"/>
</dbReference>
<comment type="subcellular location">
    <subcellularLocation>
        <location evidence="8">Cytoplasm</location>
    </subcellularLocation>
</comment>
<feature type="domain" description="PUA" evidence="10">
    <location>
        <begin position="301"/>
        <end position="380"/>
    </location>
</feature>
<dbReference type="SUPFAM" id="SSF53633">
    <property type="entry name" value="Carbamate kinase-like"/>
    <property type="match status" value="1"/>
</dbReference>
<organism evidence="11 12">
    <name type="scientific">Aciditerrimonas ferrireducens</name>
    <dbReference type="NCBI Taxonomy" id="667306"/>
    <lineage>
        <taxon>Bacteria</taxon>
        <taxon>Bacillati</taxon>
        <taxon>Actinomycetota</taxon>
        <taxon>Acidimicrobiia</taxon>
        <taxon>Acidimicrobiales</taxon>
        <taxon>Acidimicrobiaceae</taxon>
        <taxon>Aciditerrimonas</taxon>
    </lineage>
</organism>
<dbReference type="RefSeq" id="WP_377790209.1">
    <property type="nucleotide sequence ID" value="NZ_JBHLYQ010000121.1"/>
</dbReference>
<dbReference type="SUPFAM" id="SSF88697">
    <property type="entry name" value="PUA domain-like"/>
    <property type="match status" value="1"/>
</dbReference>
<evidence type="ECO:0000256" key="3">
    <source>
        <dbReference type="ARBA" id="ARBA00022650"/>
    </source>
</evidence>
<evidence type="ECO:0000256" key="6">
    <source>
        <dbReference type="ARBA" id="ARBA00022777"/>
    </source>
</evidence>
<keyword evidence="6 8" id="KW-0418">Kinase</keyword>
<dbReference type="Proteomes" id="UP001589788">
    <property type="component" value="Unassembled WGS sequence"/>
</dbReference>
<dbReference type="PANTHER" id="PTHR43654:SF1">
    <property type="entry name" value="ISOPENTENYL PHOSPHATE KINASE"/>
    <property type="match status" value="1"/>
</dbReference>
<accession>A0ABV6C8N8</accession>
<dbReference type="HAMAP" id="MF_00456">
    <property type="entry name" value="ProB"/>
    <property type="match status" value="1"/>
</dbReference>
<proteinExistence type="inferred from homology"/>
<keyword evidence="12" id="KW-1185">Reference proteome</keyword>
<dbReference type="CDD" id="cd21157">
    <property type="entry name" value="PUA_G5K"/>
    <property type="match status" value="1"/>
</dbReference>
<comment type="similarity">
    <text evidence="8">Belongs to the glutamate 5-kinase family.</text>
</comment>
<evidence type="ECO:0000256" key="4">
    <source>
        <dbReference type="ARBA" id="ARBA00022679"/>
    </source>
</evidence>
<dbReference type="SMART" id="SM00359">
    <property type="entry name" value="PUA"/>
    <property type="match status" value="1"/>
</dbReference>